<proteinExistence type="predicted"/>
<gene>
    <name evidence="1" type="ORF">GMST_15420</name>
</gene>
<comment type="caution">
    <text evidence="1">The sequence shown here is derived from an EMBL/GenBank/DDBJ whole genome shotgun (WGS) entry which is preliminary data.</text>
</comment>
<name>A0A6V8MGX0_9BACT</name>
<protein>
    <submittedName>
        <fullName evidence="1">Uncharacterized protein</fullName>
    </submittedName>
</protein>
<dbReference type="AlphaFoldDB" id="A0A6V8MGX0"/>
<reference evidence="2" key="1">
    <citation type="submission" date="2020-06" db="EMBL/GenBank/DDBJ databases">
        <title>Draft genomic sequence of Geomonas sp. Red330.</title>
        <authorList>
            <person name="Itoh H."/>
            <person name="Zhenxing X."/>
            <person name="Ushijima N."/>
            <person name="Masuda Y."/>
            <person name="Shiratori Y."/>
            <person name="Senoo K."/>
        </authorList>
    </citation>
    <scope>NUCLEOTIDE SEQUENCE [LARGE SCALE GENOMIC DNA]</scope>
    <source>
        <strain evidence="2">Red330</strain>
    </source>
</reference>
<accession>A0A6V8MGX0</accession>
<organism evidence="1 2">
    <name type="scientific">Geomonas silvestris</name>
    <dbReference type="NCBI Taxonomy" id="2740184"/>
    <lineage>
        <taxon>Bacteria</taxon>
        <taxon>Pseudomonadati</taxon>
        <taxon>Thermodesulfobacteriota</taxon>
        <taxon>Desulfuromonadia</taxon>
        <taxon>Geobacterales</taxon>
        <taxon>Geobacteraceae</taxon>
        <taxon>Geomonas</taxon>
    </lineage>
</organism>
<dbReference type="EMBL" id="BLXX01000003">
    <property type="protein sequence ID" value="GFO59217.1"/>
    <property type="molecule type" value="Genomic_DNA"/>
</dbReference>
<dbReference type="Proteomes" id="UP000556026">
    <property type="component" value="Unassembled WGS sequence"/>
</dbReference>
<evidence type="ECO:0000313" key="1">
    <source>
        <dbReference type="EMBL" id="GFO59217.1"/>
    </source>
</evidence>
<dbReference type="RefSeq" id="WP_183354048.1">
    <property type="nucleotide sequence ID" value="NZ_BLXX01000003.1"/>
</dbReference>
<keyword evidence="2" id="KW-1185">Reference proteome</keyword>
<sequence>MTAITPTIKLFTSHKDTTSIHINNLILEHNGNNYQFHGGTNDTIHVFTESIALYVLTINRCNGTMGLNAFMSPEPDPINSVHLYTPQDIKETLGAKWEGLSPKAITMKLIDYLM</sequence>
<evidence type="ECO:0000313" key="2">
    <source>
        <dbReference type="Proteomes" id="UP000556026"/>
    </source>
</evidence>